<feature type="region of interest" description="Disordered" evidence="9">
    <location>
        <begin position="633"/>
        <end position="657"/>
    </location>
</feature>
<dbReference type="InterPro" id="IPR021832">
    <property type="entry name" value="ANKRD13"/>
</dbReference>
<keyword evidence="2" id="KW-0677">Repeat</keyword>
<dbReference type="InterPro" id="IPR002110">
    <property type="entry name" value="Ankyrin_rpt"/>
</dbReference>
<evidence type="ECO:0000256" key="2">
    <source>
        <dbReference type="ARBA" id="ARBA00022737"/>
    </source>
</evidence>
<evidence type="ECO:0000256" key="4">
    <source>
        <dbReference type="ARBA" id="ARBA00023043"/>
    </source>
</evidence>
<accession>A0A1Y1HI07</accession>
<feature type="region of interest" description="Disordered" evidence="9">
    <location>
        <begin position="1"/>
        <end position="22"/>
    </location>
</feature>
<dbReference type="STRING" id="105231.A0A1Y1HI07"/>
<feature type="repeat" description="ANK" evidence="8">
    <location>
        <begin position="91"/>
        <end position="123"/>
    </location>
</feature>
<dbReference type="InterPro" id="IPR036770">
    <property type="entry name" value="Ankyrin_rpt-contain_sf"/>
</dbReference>
<feature type="compositionally biased region" description="Basic and acidic residues" evidence="9">
    <location>
        <begin position="510"/>
        <end position="526"/>
    </location>
</feature>
<dbReference type="OrthoDB" id="1585644at2759"/>
<feature type="region of interest" description="Disordered" evidence="9">
    <location>
        <begin position="669"/>
        <end position="702"/>
    </location>
</feature>
<dbReference type="PANTHER" id="PTHR12447">
    <property type="entry name" value="ANKYRIN REPEAT DOMAIN-CONTAINING PROTEIN 13"/>
    <property type="match status" value="1"/>
</dbReference>
<evidence type="ECO:0000259" key="10">
    <source>
        <dbReference type="Pfam" id="PF11904"/>
    </source>
</evidence>
<proteinExistence type="predicted"/>
<feature type="compositionally biased region" description="Basic residues" evidence="9">
    <location>
        <begin position="675"/>
        <end position="691"/>
    </location>
</feature>
<reference evidence="11 12" key="1">
    <citation type="journal article" date="2014" name="Nat. Commun.">
        <title>Klebsormidium flaccidum genome reveals primary factors for plant terrestrial adaptation.</title>
        <authorList>
            <person name="Hori K."/>
            <person name="Maruyama F."/>
            <person name="Fujisawa T."/>
            <person name="Togashi T."/>
            <person name="Yamamoto N."/>
            <person name="Seo M."/>
            <person name="Sato S."/>
            <person name="Yamada T."/>
            <person name="Mori H."/>
            <person name="Tajima N."/>
            <person name="Moriyama T."/>
            <person name="Ikeuchi M."/>
            <person name="Watanabe M."/>
            <person name="Wada H."/>
            <person name="Kobayashi K."/>
            <person name="Saito M."/>
            <person name="Masuda T."/>
            <person name="Sasaki-Sekimoto Y."/>
            <person name="Mashiguchi K."/>
            <person name="Awai K."/>
            <person name="Shimojima M."/>
            <person name="Masuda S."/>
            <person name="Iwai M."/>
            <person name="Nobusawa T."/>
            <person name="Narise T."/>
            <person name="Kondo S."/>
            <person name="Saito H."/>
            <person name="Sato R."/>
            <person name="Murakawa M."/>
            <person name="Ihara Y."/>
            <person name="Oshima-Yamada Y."/>
            <person name="Ohtaka K."/>
            <person name="Satoh M."/>
            <person name="Sonobe K."/>
            <person name="Ishii M."/>
            <person name="Ohtani R."/>
            <person name="Kanamori-Sato M."/>
            <person name="Honoki R."/>
            <person name="Miyazaki D."/>
            <person name="Mochizuki H."/>
            <person name="Umetsu J."/>
            <person name="Higashi K."/>
            <person name="Shibata D."/>
            <person name="Kamiya Y."/>
            <person name="Sato N."/>
            <person name="Nakamura Y."/>
            <person name="Tabata S."/>
            <person name="Ida S."/>
            <person name="Kurokawa K."/>
            <person name="Ohta H."/>
        </authorList>
    </citation>
    <scope>NUCLEOTIDE SEQUENCE [LARGE SCALE GENOMIC DNA]</scope>
    <source>
        <strain evidence="11 12">NIES-2285</strain>
    </source>
</reference>
<dbReference type="Gene3D" id="1.25.40.20">
    <property type="entry name" value="Ankyrin repeat-containing domain"/>
    <property type="match status" value="1"/>
</dbReference>
<dbReference type="PANTHER" id="PTHR12447:SF25">
    <property type="entry name" value="ANKYRIN REPEAT DOMAIN-CONTAINING PROTEIN 13C"/>
    <property type="match status" value="1"/>
</dbReference>
<evidence type="ECO:0000313" key="12">
    <source>
        <dbReference type="Proteomes" id="UP000054558"/>
    </source>
</evidence>
<comment type="function">
    <text evidence="7">Acts as a molecular chaperone for G protein-coupled receptors, regulating their biogenesis and exit from the ER.</text>
</comment>
<evidence type="ECO:0000256" key="7">
    <source>
        <dbReference type="ARBA" id="ARBA00037107"/>
    </source>
</evidence>
<keyword evidence="4 8" id="KW-0040">ANK repeat</keyword>
<dbReference type="Pfam" id="PF11904">
    <property type="entry name" value="ANKRD13_C"/>
    <property type="match status" value="1"/>
</dbReference>
<dbReference type="OMA" id="CHENGLG"/>
<feature type="region of interest" description="Disordered" evidence="9">
    <location>
        <begin position="371"/>
        <end position="526"/>
    </location>
</feature>
<dbReference type="GO" id="GO:0005789">
    <property type="term" value="C:endoplasmic reticulum membrane"/>
    <property type="evidence" value="ECO:0007669"/>
    <property type="project" value="UniProtKB-SubCell"/>
</dbReference>
<keyword evidence="12" id="KW-1185">Reference proteome</keyword>
<dbReference type="GO" id="GO:0005737">
    <property type="term" value="C:cytoplasm"/>
    <property type="evidence" value="ECO:0000318"/>
    <property type="project" value="GO_Central"/>
</dbReference>
<dbReference type="Proteomes" id="UP000054558">
    <property type="component" value="Unassembled WGS sequence"/>
</dbReference>
<evidence type="ECO:0000256" key="3">
    <source>
        <dbReference type="ARBA" id="ARBA00022824"/>
    </source>
</evidence>
<evidence type="ECO:0000256" key="8">
    <source>
        <dbReference type="PROSITE-ProRule" id="PRU00023"/>
    </source>
</evidence>
<name>A0A1Y1HI07_KLENI</name>
<dbReference type="InterPro" id="IPR055285">
    <property type="entry name" value="ANKRD13_C"/>
</dbReference>
<evidence type="ECO:0000256" key="5">
    <source>
        <dbReference type="ARBA" id="ARBA00023136"/>
    </source>
</evidence>
<feature type="compositionally biased region" description="Low complexity" evidence="9">
    <location>
        <begin position="485"/>
        <end position="496"/>
    </location>
</feature>
<evidence type="ECO:0000313" key="11">
    <source>
        <dbReference type="EMBL" id="GAQ78080.1"/>
    </source>
</evidence>
<feature type="domain" description="Ankyrin repeat" evidence="10">
    <location>
        <begin position="208"/>
        <end position="665"/>
    </location>
</feature>
<dbReference type="PROSITE" id="PS50088">
    <property type="entry name" value="ANK_REPEAT"/>
    <property type="match status" value="1"/>
</dbReference>
<keyword evidence="6" id="KW-0143">Chaperone</keyword>
<comment type="subcellular location">
    <subcellularLocation>
        <location evidence="1">Endoplasmic reticulum membrane</location>
    </subcellularLocation>
</comment>
<organism evidence="11 12">
    <name type="scientific">Klebsormidium nitens</name>
    <name type="common">Green alga</name>
    <name type="synonym">Ulothrix nitens</name>
    <dbReference type="NCBI Taxonomy" id="105231"/>
    <lineage>
        <taxon>Eukaryota</taxon>
        <taxon>Viridiplantae</taxon>
        <taxon>Streptophyta</taxon>
        <taxon>Klebsormidiophyceae</taxon>
        <taxon>Klebsormidiales</taxon>
        <taxon>Klebsormidiaceae</taxon>
        <taxon>Klebsormidium</taxon>
    </lineage>
</organism>
<gene>
    <name evidence="11" type="ORF">KFL_000070480</name>
</gene>
<sequence length="702" mass="76666">MARPSLDDITPELERVWSTDPSSPDVSIHSYAHSPVHAAVLSKDHAALNAILRILPKPALEGSVLTEEQSIKAEEDAEAASAMIDRRDVPGKESALHMAVRVKDPVALELLMLAGADISLQNVGGWTALQEAVCAGEPALAAIIMREYQSLAWAKWLRRLPRLVATMKRMRDFYMELTWNFESSVIPFIGKIAPSDTYRIWKRGASLRADMTLEGFDGFRIKRADQSILFLGEGTPDGRVKPGGVIVLMHKEKEIADALEGAGGSLSDADLAADVADLFKTNVHRAGLDVTKATLVPVKTWRRHEKEEAVGPWQSKVIDMHHVMVTFRSRKVPGAMSDEELFNLRPEDEDAGSARSDDDYADVLTEEERKQLKEAMENAPSIDLDSEAGVNEAGEDGSERSLTPKESAAEIGAGAEKGLRNGGEGAGSLTPERGRSKEGAPLLGSASTSESEGLVPSEKPARKSWFGWGRKQHASSESPSENVTDADGSSRSGADSIQSPMHSKRGSKHQGGEERKEETGSEMEFSKGLKPTLWLTDGFPLRVEELLPLLDLLSPRVKAVRRLRELLTVKMPRGTFPVKVAIPIIPTIRVVVTVSKFREVARLAPPGTEELEEDEFEDAQSEMPKRGWMEWVRGAPGENESGERTSGDGAGGPGAADAFAIPADYAWVSSEEKRRRDREKKQQKRLKKGKGKVGSSEQNQKG</sequence>
<keyword evidence="3" id="KW-0256">Endoplasmic reticulum</keyword>
<evidence type="ECO:0000256" key="6">
    <source>
        <dbReference type="ARBA" id="ARBA00023186"/>
    </source>
</evidence>
<keyword evidence="5" id="KW-0472">Membrane</keyword>
<protein>
    <recommendedName>
        <fullName evidence="10">Ankyrin repeat domain-containing protein</fullName>
    </recommendedName>
</protein>
<dbReference type="EMBL" id="DF236956">
    <property type="protein sequence ID" value="GAQ78080.1"/>
    <property type="molecule type" value="Genomic_DNA"/>
</dbReference>
<evidence type="ECO:0000256" key="9">
    <source>
        <dbReference type="SAM" id="MobiDB-lite"/>
    </source>
</evidence>
<dbReference type="SMART" id="SM00248">
    <property type="entry name" value="ANK"/>
    <property type="match status" value="3"/>
</dbReference>
<evidence type="ECO:0000256" key="1">
    <source>
        <dbReference type="ARBA" id="ARBA00004586"/>
    </source>
</evidence>
<dbReference type="AlphaFoldDB" id="A0A1Y1HI07"/>
<feature type="compositionally biased region" description="Low complexity" evidence="9">
    <location>
        <begin position="693"/>
        <end position="702"/>
    </location>
</feature>
<dbReference type="SUPFAM" id="SSF48403">
    <property type="entry name" value="Ankyrin repeat"/>
    <property type="match status" value="1"/>
</dbReference>